<dbReference type="InterPro" id="IPR003811">
    <property type="entry name" value="G3P_acylTferase_PlsY"/>
</dbReference>
<evidence type="ECO:0000256" key="8">
    <source>
        <dbReference type="ARBA" id="ARBA00023209"/>
    </source>
</evidence>
<evidence type="ECO:0000256" key="10">
    <source>
        <dbReference type="HAMAP-Rule" id="MF_01043"/>
    </source>
</evidence>
<gene>
    <name evidence="10" type="primary">plsY</name>
    <name evidence="11" type="ORF">SAMN04488559_1341</name>
</gene>
<dbReference type="RefSeq" id="WP_177165796.1">
    <property type="nucleotide sequence ID" value="NZ_FOHA01000034.1"/>
</dbReference>
<dbReference type="GO" id="GO:0008654">
    <property type="term" value="P:phospholipid biosynthetic process"/>
    <property type="evidence" value="ECO:0007669"/>
    <property type="project" value="UniProtKB-UniRule"/>
</dbReference>
<keyword evidence="9 10" id="KW-1208">Phospholipid metabolism</keyword>
<evidence type="ECO:0000256" key="9">
    <source>
        <dbReference type="ARBA" id="ARBA00023264"/>
    </source>
</evidence>
<feature type="transmembrane region" description="Helical" evidence="10">
    <location>
        <begin position="158"/>
        <end position="180"/>
    </location>
</feature>
<keyword evidence="4 10" id="KW-0812">Transmembrane</keyword>
<dbReference type="HAMAP" id="MF_01043">
    <property type="entry name" value="PlsY"/>
    <property type="match status" value="1"/>
</dbReference>
<dbReference type="GO" id="GO:0043772">
    <property type="term" value="F:acyl-phosphate glycerol-3-phosphate acyltransferase activity"/>
    <property type="evidence" value="ECO:0007669"/>
    <property type="project" value="UniProtKB-UniRule"/>
</dbReference>
<evidence type="ECO:0000256" key="6">
    <source>
        <dbReference type="ARBA" id="ARBA00023098"/>
    </source>
</evidence>
<feature type="transmembrane region" description="Helical" evidence="10">
    <location>
        <begin position="110"/>
        <end position="138"/>
    </location>
</feature>
<evidence type="ECO:0000256" key="1">
    <source>
        <dbReference type="ARBA" id="ARBA00022475"/>
    </source>
</evidence>
<comment type="catalytic activity">
    <reaction evidence="10">
        <text>an acyl phosphate + sn-glycerol 3-phosphate = a 1-acyl-sn-glycero-3-phosphate + phosphate</text>
        <dbReference type="Rhea" id="RHEA:34075"/>
        <dbReference type="ChEBI" id="CHEBI:43474"/>
        <dbReference type="ChEBI" id="CHEBI:57597"/>
        <dbReference type="ChEBI" id="CHEBI:57970"/>
        <dbReference type="ChEBI" id="CHEBI:59918"/>
        <dbReference type="EC" id="2.3.1.275"/>
    </reaction>
</comment>
<proteinExistence type="inferred from homology"/>
<organism evidence="11 12">
    <name type="scientific">Isobaculum melis</name>
    <dbReference type="NCBI Taxonomy" id="142588"/>
    <lineage>
        <taxon>Bacteria</taxon>
        <taxon>Bacillati</taxon>
        <taxon>Bacillota</taxon>
        <taxon>Bacilli</taxon>
        <taxon>Lactobacillales</taxon>
        <taxon>Carnobacteriaceae</taxon>
        <taxon>Isobaculum</taxon>
    </lineage>
</organism>
<comment type="subcellular location">
    <subcellularLocation>
        <location evidence="10">Cell membrane</location>
        <topology evidence="10">Multi-pass membrane protein</topology>
    </subcellularLocation>
</comment>
<dbReference type="UniPathway" id="UPA00085"/>
<dbReference type="EC" id="2.3.1.275" evidence="10"/>
<evidence type="ECO:0000256" key="7">
    <source>
        <dbReference type="ARBA" id="ARBA00023136"/>
    </source>
</evidence>
<dbReference type="STRING" id="142588.SAMN04488559_1341"/>
<dbReference type="PANTHER" id="PTHR30309:SF0">
    <property type="entry name" value="GLYCEROL-3-PHOSPHATE ACYLTRANSFERASE-RELATED"/>
    <property type="match status" value="1"/>
</dbReference>
<keyword evidence="1 10" id="KW-1003">Cell membrane</keyword>
<feature type="transmembrane region" description="Helical" evidence="10">
    <location>
        <begin position="54"/>
        <end position="76"/>
    </location>
</feature>
<comment type="function">
    <text evidence="10">Catalyzes the transfer of an acyl group from acyl-phosphate (acyl-PO(4)) to glycerol-3-phosphate (G3P) to form lysophosphatidic acid (LPA). This enzyme utilizes acyl-phosphate as fatty acyl donor, but not acyl-CoA or acyl-ACP.</text>
</comment>
<keyword evidence="2 10" id="KW-0444">Lipid biosynthesis</keyword>
<reference evidence="11 12" key="1">
    <citation type="submission" date="2016-10" db="EMBL/GenBank/DDBJ databases">
        <authorList>
            <person name="de Groot N.N."/>
        </authorList>
    </citation>
    <scope>NUCLEOTIDE SEQUENCE [LARGE SCALE GENOMIC DNA]</scope>
    <source>
        <strain evidence="11 12">DSM 13760</strain>
    </source>
</reference>
<dbReference type="AlphaFoldDB" id="A0A1H9UK79"/>
<dbReference type="Pfam" id="PF02660">
    <property type="entry name" value="G3P_acyltransf"/>
    <property type="match status" value="1"/>
</dbReference>
<keyword evidence="5 10" id="KW-1133">Transmembrane helix</keyword>
<protein>
    <recommendedName>
        <fullName evidence="10">Glycerol-3-phosphate acyltransferase</fullName>
    </recommendedName>
    <alternativeName>
        <fullName evidence="10">Acyl-PO4 G3P acyltransferase</fullName>
    </alternativeName>
    <alternativeName>
        <fullName evidence="10">Acyl-phosphate--glycerol-3-phosphate acyltransferase</fullName>
    </alternativeName>
    <alternativeName>
        <fullName evidence="10">G3P acyltransferase</fullName>
        <shortName evidence="10">GPAT</shortName>
        <ecNumber evidence="10">2.3.1.275</ecNumber>
    </alternativeName>
    <alternativeName>
        <fullName evidence="10">Lysophosphatidic acid synthase</fullName>
        <shortName evidence="10">LPA synthase</shortName>
    </alternativeName>
</protein>
<comment type="subunit">
    <text evidence="10">Probably interacts with PlsX.</text>
</comment>
<keyword evidence="11" id="KW-0012">Acyltransferase</keyword>
<keyword evidence="6 10" id="KW-0443">Lipid metabolism</keyword>
<dbReference type="GO" id="GO:0005886">
    <property type="term" value="C:plasma membrane"/>
    <property type="evidence" value="ECO:0007669"/>
    <property type="project" value="UniProtKB-SubCell"/>
</dbReference>
<dbReference type="EMBL" id="FOHA01000034">
    <property type="protein sequence ID" value="SES09594.1"/>
    <property type="molecule type" value="Genomic_DNA"/>
</dbReference>
<evidence type="ECO:0000256" key="3">
    <source>
        <dbReference type="ARBA" id="ARBA00022679"/>
    </source>
</evidence>
<dbReference type="PANTHER" id="PTHR30309">
    <property type="entry name" value="INNER MEMBRANE PROTEIN YGIH"/>
    <property type="match status" value="1"/>
</dbReference>
<evidence type="ECO:0000313" key="12">
    <source>
        <dbReference type="Proteomes" id="UP000198948"/>
    </source>
</evidence>
<evidence type="ECO:0000256" key="2">
    <source>
        <dbReference type="ARBA" id="ARBA00022516"/>
    </source>
</evidence>
<evidence type="ECO:0000313" key="11">
    <source>
        <dbReference type="EMBL" id="SES09594.1"/>
    </source>
</evidence>
<evidence type="ECO:0000256" key="4">
    <source>
        <dbReference type="ARBA" id="ARBA00022692"/>
    </source>
</evidence>
<feature type="transmembrane region" description="Helical" evidence="10">
    <location>
        <begin position="82"/>
        <end position="103"/>
    </location>
</feature>
<accession>A0A1H9UK79</accession>
<dbReference type="SMART" id="SM01207">
    <property type="entry name" value="G3P_acyltransf"/>
    <property type="match status" value="1"/>
</dbReference>
<keyword evidence="8 10" id="KW-0594">Phospholipid biosynthesis</keyword>
<name>A0A1H9UK79_9LACT</name>
<evidence type="ECO:0000256" key="5">
    <source>
        <dbReference type="ARBA" id="ARBA00022989"/>
    </source>
</evidence>
<keyword evidence="7 10" id="KW-0472">Membrane</keyword>
<comment type="pathway">
    <text evidence="10">Lipid metabolism; phospholipid metabolism.</text>
</comment>
<sequence length="204" mass="22442">MSLYIVLFIIGSYFLGNINGAYLVTKIKTGQDIRQLGSKNAGARNTGRMIGKTGFVITVIIDAIKTFLPLFLSVYLFGYHDLLLILVGLAVMLGHVWPITLGFHGGRGVVVFLATTLFIAIQSFIPLILIGLLTFSIARNFTIAGSIGMLSIPLSTYFLHQSIILSIGLLILLLFVFYLLSPMFDKVQHAIFNKNSIKKTDKAK</sequence>
<feature type="transmembrane region" description="Helical" evidence="10">
    <location>
        <begin position="6"/>
        <end position="25"/>
    </location>
</feature>
<dbReference type="Proteomes" id="UP000198948">
    <property type="component" value="Unassembled WGS sequence"/>
</dbReference>
<keyword evidence="3 10" id="KW-0808">Transferase</keyword>
<comment type="similarity">
    <text evidence="10">Belongs to the PlsY family.</text>
</comment>
<keyword evidence="12" id="KW-1185">Reference proteome</keyword>